<proteinExistence type="predicted"/>
<name>A0ABU7HR84_9PSED</name>
<dbReference type="EMBL" id="JAZDQJ010000011">
    <property type="protein sequence ID" value="MEE1933993.1"/>
    <property type="molecule type" value="Genomic_DNA"/>
</dbReference>
<sequence length="57" mass="6095">MKTKSLLAYCIPLLILVSVVLTVLVSVPAEPLSVKACRQLPGCVAVVPAFQGWPSMR</sequence>
<protein>
    <submittedName>
        <fullName evidence="1">Uncharacterized protein</fullName>
    </submittedName>
</protein>
<organism evidence="1 2">
    <name type="scientific">Pseudomonas ulcerans</name>
    <dbReference type="NCBI Taxonomy" id="3115852"/>
    <lineage>
        <taxon>Bacteria</taxon>
        <taxon>Pseudomonadati</taxon>
        <taxon>Pseudomonadota</taxon>
        <taxon>Gammaproteobacteria</taxon>
        <taxon>Pseudomonadales</taxon>
        <taxon>Pseudomonadaceae</taxon>
        <taxon>Pseudomonas</taxon>
    </lineage>
</organism>
<dbReference type="RefSeq" id="WP_330074782.1">
    <property type="nucleotide sequence ID" value="NZ_JAZDQJ010000011.1"/>
</dbReference>
<evidence type="ECO:0000313" key="1">
    <source>
        <dbReference type="EMBL" id="MEE1933993.1"/>
    </source>
</evidence>
<reference evidence="1 2" key="1">
    <citation type="submission" date="2024-01" db="EMBL/GenBank/DDBJ databases">
        <title>Unpublished Manusciprt.</title>
        <authorList>
            <person name="Duman M."/>
            <person name="Valdes E.G."/>
            <person name="Ajmi N."/>
            <person name="Altun S."/>
            <person name="Saticioglu I.B."/>
        </authorList>
    </citation>
    <scope>NUCLEOTIDE SEQUENCE [LARGE SCALE GENOMIC DNA]</scope>
    <source>
        <strain evidence="1 2">148P</strain>
    </source>
</reference>
<gene>
    <name evidence="1" type="ORF">V0R50_12235</name>
</gene>
<evidence type="ECO:0000313" key="2">
    <source>
        <dbReference type="Proteomes" id="UP001335100"/>
    </source>
</evidence>
<keyword evidence="2" id="KW-1185">Reference proteome</keyword>
<accession>A0ABU7HR84</accession>
<dbReference type="Proteomes" id="UP001335100">
    <property type="component" value="Unassembled WGS sequence"/>
</dbReference>
<comment type="caution">
    <text evidence="1">The sequence shown here is derived from an EMBL/GenBank/DDBJ whole genome shotgun (WGS) entry which is preliminary data.</text>
</comment>